<proteinExistence type="predicted"/>
<dbReference type="Proteomes" id="UP000887563">
    <property type="component" value="Unplaced"/>
</dbReference>
<dbReference type="PANTHER" id="PTHR21523:SF38">
    <property type="entry name" value="MLT-TEN (MLT-10) RELATED"/>
    <property type="match status" value="1"/>
</dbReference>
<evidence type="ECO:0000256" key="1">
    <source>
        <dbReference type="SAM" id="MobiDB-lite"/>
    </source>
</evidence>
<organism evidence="2 3">
    <name type="scientific">Meloidogyne incognita</name>
    <name type="common">Southern root-knot nematode worm</name>
    <name type="synonym">Oxyuris incognita</name>
    <dbReference type="NCBI Taxonomy" id="6306"/>
    <lineage>
        <taxon>Eukaryota</taxon>
        <taxon>Metazoa</taxon>
        <taxon>Ecdysozoa</taxon>
        <taxon>Nematoda</taxon>
        <taxon>Chromadorea</taxon>
        <taxon>Rhabditida</taxon>
        <taxon>Tylenchina</taxon>
        <taxon>Tylenchomorpha</taxon>
        <taxon>Tylenchoidea</taxon>
        <taxon>Meloidogynidae</taxon>
        <taxon>Meloidogyninae</taxon>
        <taxon>Meloidogyne</taxon>
        <taxon>Meloidogyne incognita group</taxon>
    </lineage>
</organism>
<dbReference type="AlphaFoldDB" id="A0A914NE87"/>
<accession>A0A914NE87</accession>
<dbReference type="WBParaSite" id="Minc3s05712g38689">
    <property type="protein sequence ID" value="Minc3s05712g38689"/>
    <property type="gene ID" value="Minc3s05712g38689"/>
</dbReference>
<protein>
    <submittedName>
        <fullName evidence="3">Uncharacterized protein</fullName>
    </submittedName>
</protein>
<feature type="compositionally biased region" description="Basic and acidic residues" evidence="1">
    <location>
        <begin position="328"/>
        <end position="356"/>
    </location>
</feature>
<sequence length="356" mass="39438">MEKLQPDIEYFEQQILPAIKRIKDNEKRIEILKTSLSEEQKRDLSLHQYTILDKWQRSEILGESNPLNIDLSQIEEKIINFAKLEDYSGRDQENNTHRILRRDTLIIGGVEQNTSDIEGSGVSPEEEKPGGHFPRTVILTAAAFVHRVDGVILEGVYLSAIAFASEILSPEFMTIQVLSPQAFIASILSPMAMVARILNPWAFRAEVLSPDAFSAFVLNPDVFMAQVLSPKAFEPRVLSPKSLFIQILTPFGGSPRVGSPESLGIVVLSPNFLSPRFNSKESFIVEVLSPHILGGSHHALEEDEHEELGGAVRIIGGGHHTLNNGIHEGTEGHEAHPVHGGDGRHQEHEGHEETEG</sequence>
<name>A0A914NE87_MELIC</name>
<evidence type="ECO:0000313" key="2">
    <source>
        <dbReference type="Proteomes" id="UP000887563"/>
    </source>
</evidence>
<dbReference type="PANTHER" id="PTHR21523">
    <property type="match status" value="1"/>
</dbReference>
<keyword evidence="2" id="KW-1185">Reference proteome</keyword>
<evidence type="ECO:0000313" key="3">
    <source>
        <dbReference type="WBParaSite" id="Minc3s05712g38689"/>
    </source>
</evidence>
<feature type="region of interest" description="Disordered" evidence="1">
    <location>
        <begin position="326"/>
        <end position="356"/>
    </location>
</feature>
<reference evidence="3" key="1">
    <citation type="submission" date="2022-11" db="UniProtKB">
        <authorList>
            <consortium name="WormBaseParasite"/>
        </authorList>
    </citation>
    <scope>IDENTIFICATION</scope>
</reference>